<sequence length="127" mass="13925">VAFHILLSHDTITGECRTLSETAFTLQGYILMNVKSLLKILLATLLTASTLMASPNPLSETELLKSPDVISLVTRDRTDHTKCQTGERPISTTKFGRVKCSGSTSISASYLWKFYGTVGIMWALEIA</sequence>
<comment type="caution">
    <text evidence="1">The sequence shown here is derived from an EMBL/GenBank/DDBJ whole genome shotgun (WGS) entry which is preliminary data.</text>
</comment>
<dbReference type="EMBL" id="CAJHIT010000001">
    <property type="protein sequence ID" value="CAD6498766.1"/>
    <property type="molecule type" value="Genomic_DNA"/>
</dbReference>
<protein>
    <submittedName>
        <fullName evidence="1">BgTH12-04426</fullName>
    </submittedName>
</protein>
<accession>A0A9W4CUP3</accession>
<reference evidence="1" key="1">
    <citation type="submission" date="2020-10" db="EMBL/GenBank/DDBJ databases">
        <authorList>
            <person name="Muller C M."/>
        </authorList>
    </citation>
    <scope>NUCLEOTIDE SEQUENCE</scope>
    <source>
        <strain evidence="1">THUN-12</strain>
    </source>
</reference>
<evidence type="ECO:0000313" key="1">
    <source>
        <dbReference type="EMBL" id="CAD6498766.1"/>
    </source>
</evidence>
<dbReference type="AlphaFoldDB" id="A0A9W4CUP3"/>
<dbReference type="Proteomes" id="UP000683417">
    <property type="component" value="Unassembled WGS sequence"/>
</dbReference>
<name>A0A9W4CUP3_BLUGR</name>
<organism evidence="1 2">
    <name type="scientific">Blumeria graminis f. sp. triticale</name>
    <dbReference type="NCBI Taxonomy" id="1689686"/>
    <lineage>
        <taxon>Eukaryota</taxon>
        <taxon>Fungi</taxon>
        <taxon>Dikarya</taxon>
        <taxon>Ascomycota</taxon>
        <taxon>Pezizomycotina</taxon>
        <taxon>Leotiomycetes</taxon>
        <taxon>Erysiphales</taxon>
        <taxon>Erysiphaceae</taxon>
        <taxon>Blumeria</taxon>
    </lineage>
</organism>
<gene>
    <name evidence="1" type="ORF">BGTH12_LOCUS124</name>
</gene>
<feature type="non-terminal residue" evidence="1">
    <location>
        <position position="1"/>
    </location>
</feature>
<evidence type="ECO:0000313" key="2">
    <source>
        <dbReference type="Proteomes" id="UP000683417"/>
    </source>
</evidence>
<proteinExistence type="predicted"/>